<dbReference type="EMBL" id="JABSTR010000002">
    <property type="protein sequence ID" value="KAH9364464.1"/>
    <property type="molecule type" value="Genomic_DNA"/>
</dbReference>
<proteinExistence type="predicted"/>
<keyword evidence="1" id="KW-0175">Coiled coil</keyword>
<evidence type="ECO:0000313" key="3">
    <source>
        <dbReference type="EMBL" id="KAH9364464.1"/>
    </source>
</evidence>
<feature type="compositionally biased region" description="Low complexity" evidence="2">
    <location>
        <begin position="1"/>
        <end position="15"/>
    </location>
</feature>
<feature type="coiled-coil region" evidence="1">
    <location>
        <begin position="33"/>
        <end position="67"/>
    </location>
</feature>
<gene>
    <name evidence="3" type="ORF">HPB48_019914</name>
</gene>
<dbReference type="VEuPathDB" id="VectorBase:HLOH_057998"/>
<evidence type="ECO:0000256" key="1">
    <source>
        <dbReference type="SAM" id="Coils"/>
    </source>
</evidence>
<sequence length="118" mass="12781">MAAPAADSGASGSTGVVPEDTPRDEEGTLETRAAAFEEKLDAAICQIAILNQRISDLERLYNRALESKELNIARDEKKRCNHYACLKAVELGQVKEQIEEVRGRASASGHRSGAARLD</sequence>
<accession>A0A9J6FQ36</accession>
<evidence type="ECO:0000256" key="2">
    <source>
        <dbReference type="SAM" id="MobiDB-lite"/>
    </source>
</evidence>
<dbReference type="AlphaFoldDB" id="A0A9J6FQ36"/>
<evidence type="ECO:0000313" key="4">
    <source>
        <dbReference type="Proteomes" id="UP000821853"/>
    </source>
</evidence>
<dbReference type="Proteomes" id="UP000821853">
    <property type="component" value="Chromosome 10"/>
</dbReference>
<reference evidence="3 4" key="1">
    <citation type="journal article" date="2020" name="Cell">
        <title>Large-Scale Comparative Analyses of Tick Genomes Elucidate Their Genetic Diversity and Vector Capacities.</title>
        <authorList>
            <consortium name="Tick Genome and Microbiome Consortium (TIGMIC)"/>
            <person name="Jia N."/>
            <person name="Wang J."/>
            <person name="Shi W."/>
            <person name="Du L."/>
            <person name="Sun Y."/>
            <person name="Zhan W."/>
            <person name="Jiang J.F."/>
            <person name="Wang Q."/>
            <person name="Zhang B."/>
            <person name="Ji P."/>
            <person name="Bell-Sakyi L."/>
            <person name="Cui X.M."/>
            <person name="Yuan T.T."/>
            <person name="Jiang B.G."/>
            <person name="Yang W.F."/>
            <person name="Lam T.T."/>
            <person name="Chang Q.C."/>
            <person name="Ding S.J."/>
            <person name="Wang X.J."/>
            <person name="Zhu J.G."/>
            <person name="Ruan X.D."/>
            <person name="Zhao L."/>
            <person name="Wei J.T."/>
            <person name="Ye R.Z."/>
            <person name="Que T.C."/>
            <person name="Du C.H."/>
            <person name="Zhou Y.H."/>
            <person name="Cheng J.X."/>
            <person name="Dai P.F."/>
            <person name="Guo W.B."/>
            <person name="Han X.H."/>
            <person name="Huang E.J."/>
            <person name="Li L.F."/>
            <person name="Wei W."/>
            <person name="Gao Y.C."/>
            <person name="Liu J.Z."/>
            <person name="Shao H.Z."/>
            <person name="Wang X."/>
            <person name="Wang C.C."/>
            <person name="Yang T.C."/>
            <person name="Huo Q.B."/>
            <person name="Li W."/>
            <person name="Chen H.Y."/>
            <person name="Chen S.E."/>
            <person name="Zhou L.G."/>
            <person name="Ni X.B."/>
            <person name="Tian J.H."/>
            <person name="Sheng Y."/>
            <person name="Liu T."/>
            <person name="Pan Y.S."/>
            <person name="Xia L.Y."/>
            <person name="Li J."/>
            <person name="Zhao F."/>
            <person name="Cao W.C."/>
        </authorList>
    </citation>
    <scope>NUCLEOTIDE SEQUENCE [LARGE SCALE GENOMIC DNA]</scope>
    <source>
        <strain evidence="3">HaeL-2018</strain>
    </source>
</reference>
<organism evidence="3 4">
    <name type="scientific">Haemaphysalis longicornis</name>
    <name type="common">Bush tick</name>
    <dbReference type="NCBI Taxonomy" id="44386"/>
    <lineage>
        <taxon>Eukaryota</taxon>
        <taxon>Metazoa</taxon>
        <taxon>Ecdysozoa</taxon>
        <taxon>Arthropoda</taxon>
        <taxon>Chelicerata</taxon>
        <taxon>Arachnida</taxon>
        <taxon>Acari</taxon>
        <taxon>Parasitiformes</taxon>
        <taxon>Ixodida</taxon>
        <taxon>Ixodoidea</taxon>
        <taxon>Ixodidae</taxon>
        <taxon>Haemaphysalinae</taxon>
        <taxon>Haemaphysalis</taxon>
    </lineage>
</organism>
<protein>
    <submittedName>
        <fullName evidence="3">Uncharacterized protein</fullName>
    </submittedName>
</protein>
<comment type="caution">
    <text evidence="3">The sequence shown here is derived from an EMBL/GenBank/DDBJ whole genome shotgun (WGS) entry which is preliminary data.</text>
</comment>
<name>A0A9J6FQ36_HAELO</name>
<keyword evidence="4" id="KW-1185">Reference proteome</keyword>
<feature type="region of interest" description="Disordered" evidence="2">
    <location>
        <begin position="1"/>
        <end position="28"/>
    </location>
</feature>